<dbReference type="AlphaFoldDB" id="A0A084JA10"/>
<dbReference type="InterPro" id="IPR007685">
    <property type="entry name" value="RelA_SpoT"/>
</dbReference>
<dbReference type="RefSeq" id="WP_035133854.1">
    <property type="nucleotide sequence ID" value="NZ_JPMD01000030.1"/>
</dbReference>
<dbReference type="Gene3D" id="3.30.460.10">
    <property type="entry name" value="Beta Polymerase, domain 2"/>
    <property type="match status" value="1"/>
</dbReference>
<reference evidence="3 4" key="1">
    <citation type="submission" date="2014-07" db="EMBL/GenBank/DDBJ databases">
        <title>Draft genome of Clostridium sulfidigenes 113A isolated from sediments associated with methane hydrate from Krishna Godavari basin.</title>
        <authorList>
            <person name="Honkalas V.S."/>
            <person name="Dabir A.P."/>
            <person name="Arora P."/>
            <person name="Dhakephalkar P.K."/>
        </authorList>
    </citation>
    <scope>NUCLEOTIDE SEQUENCE [LARGE SCALE GENOMIC DNA]</scope>
    <source>
        <strain evidence="3 4">113A</strain>
    </source>
</reference>
<dbReference type="Proteomes" id="UP000028542">
    <property type="component" value="Unassembled WGS sequence"/>
</dbReference>
<comment type="caution">
    <text evidence="3">The sequence shown here is derived from an EMBL/GenBank/DDBJ whole genome shotgun (WGS) entry which is preliminary data.</text>
</comment>
<dbReference type="GO" id="GO:0015970">
    <property type="term" value="P:guanosine tetraphosphate biosynthetic process"/>
    <property type="evidence" value="ECO:0007669"/>
    <property type="project" value="UniProtKB-UniPathway"/>
</dbReference>
<name>A0A084JA10_9CLOT</name>
<protein>
    <submittedName>
        <fullName evidence="3">GTP pyrophosphokinase</fullName>
    </submittedName>
</protein>
<dbReference type="PANTHER" id="PTHR47837">
    <property type="entry name" value="GTP PYROPHOSPHOKINASE YJBM"/>
    <property type="match status" value="1"/>
</dbReference>
<dbReference type="eggNOG" id="COG2357">
    <property type="taxonomic scope" value="Bacteria"/>
</dbReference>
<proteinExistence type="predicted"/>
<dbReference type="SUPFAM" id="SSF81301">
    <property type="entry name" value="Nucleotidyltransferase"/>
    <property type="match status" value="1"/>
</dbReference>
<evidence type="ECO:0000259" key="2">
    <source>
        <dbReference type="SMART" id="SM00954"/>
    </source>
</evidence>
<dbReference type="Pfam" id="PF04607">
    <property type="entry name" value="RelA_SpoT"/>
    <property type="match status" value="1"/>
</dbReference>
<evidence type="ECO:0000256" key="1">
    <source>
        <dbReference type="ARBA" id="ARBA00004976"/>
    </source>
</evidence>
<dbReference type="InterPro" id="IPR052366">
    <property type="entry name" value="GTP_Pyrophosphokinase"/>
</dbReference>
<keyword evidence="3" id="KW-0418">Kinase</keyword>
<accession>A0A084JA10</accession>
<dbReference type="SMART" id="SM00954">
    <property type="entry name" value="RelA_SpoT"/>
    <property type="match status" value="1"/>
</dbReference>
<dbReference type="CDD" id="cd05399">
    <property type="entry name" value="NT_Rel-Spo_like"/>
    <property type="match status" value="1"/>
</dbReference>
<dbReference type="Gene3D" id="1.10.287.860">
    <property type="entry name" value="Nucleotidyltransferase"/>
    <property type="match status" value="1"/>
</dbReference>
<dbReference type="EMBL" id="JPMD01000030">
    <property type="protein sequence ID" value="KEZ85794.1"/>
    <property type="molecule type" value="Genomic_DNA"/>
</dbReference>
<dbReference type="PANTHER" id="PTHR47837:SF2">
    <property type="entry name" value="GTP PYROPHOSPHOKINASE YWAC"/>
    <property type="match status" value="1"/>
</dbReference>
<dbReference type="UniPathway" id="UPA00908">
    <property type="reaction ID" value="UER00884"/>
</dbReference>
<feature type="domain" description="RelA/SpoT" evidence="2">
    <location>
        <begin position="63"/>
        <end position="185"/>
    </location>
</feature>
<dbReference type="InterPro" id="IPR043519">
    <property type="entry name" value="NT_sf"/>
</dbReference>
<sequence length="219" mass="25320">MPQLPFKDLKNIDISQFGTQIEDFKSLSLKYRCALREIETKFAILNDEYKSIHSYNPIEHMKSRLKAPESILEKLQRRGLELSIESAETLTDIAGIRVICSFLSDVYEIAASIKAQTDLTIIKERDYIKNPKDNGYRSLHLVVSVPVFFSKKVENVPVEIQFRTISMDTWASLEHKLRYKYEGEMPDDISTMLLNCAGTTTHLDEEMLMARNRLMNNHV</sequence>
<dbReference type="GO" id="GO:0016301">
    <property type="term" value="F:kinase activity"/>
    <property type="evidence" value="ECO:0007669"/>
    <property type="project" value="UniProtKB-KW"/>
</dbReference>
<gene>
    <name evidence="3" type="ORF">IO99_12885</name>
</gene>
<organism evidence="3 4">
    <name type="scientific">Clostridium sulfidigenes</name>
    <dbReference type="NCBI Taxonomy" id="318464"/>
    <lineage>
        <taxon>Bacteria</taxon>
        <taxon>Bacillati</taxon>
        <taxon>Bacillota</taxon>
        <taxon>Clostridia</taxon>
        <taxon>Eubacteriales</taxon>
        <taxon>Clostridiaceae</taxon>
        <taxon>Clostridium</taxon>
    </lineage>
</organism>
<evidence type="ECO:0000313" key="4">
    <source>
        <dbReference type="Proteomes" id="UP000028542"/>
    </source>
</evidence>
<evidence type="ECO:0000313" key="3">
    <source>
        <dbReference type="EMBL" id="KEZ85794.1"/>
    </source>
</evidence>
<dbReference type="STRING" id="318464.IO99_12885"/>
<comment type="pathway">
    <text evidence="1">Purine metabolism; ppGpp biosynthesis; ppGpp from GTP: step 1/2.</text>
</comment>
<keyword evidence="3" id="KW-0808">Transferase</keyword>
<keyword evidence="4" id="KW-1185">Reference proteome</keyword>